<name>A0ABM1N6K2_NICVS</name>
<organism evidence="1 5">
    <name type="scientific">Nicrophorus vespilloides</name>
    <name type="common">Boreal carrion beetle</name>
    <dbReference type="NCBI Taxonomy" id="110193"/>
    <lineage>
        <taxon>Eukaryota</taxon>
        <taxon>Metazoa</taxon>
        <taxon>Ecdysozoa</taxon>
        <taxon>Arthropoda</taxon>
        <taxon>Hexapoda</taxon>
        <taxon>Insecta</taxon>
        <taxon>Pterygota</taxon>
        <taxon>Neoptera</taxon>
        <taxon>Endopterygota</taxon>
        <taxon>Coleoptera</taxon>
        <taxon>Polyphaga</taxon>
        <taxon>Staphyliniformia</taxon>
        <taxon>Silphidae</taxon>
        <taxon>Nicrophorinae</taxon>
        <taxon>Nicrophorus</taxon>
    </lineage>
</organism>
<dbReference type="RefSeq" id="XP_017782448.1">
    <property type="nucleotide sequence ID" value="XM_017926959.1"/>
</dbReference>
<dbReference type="RefSeq" id="XP_017782451.1">
    <property type="nucleotide sequence ID" value="XM_017926962.1"/>
</dbReference>
<dbReference type="RefSeq" id="XP_017782452.1">
    <property type="nucleotide sequence ID" value="XM_017926963.1"/>
</dbReference>
<proteinExistence type="predicted"/>
<evidence type="ECO:0000313" key="1">
    <source>
        <dbReference type="Proteomes" id="UP000695000"/>
    </source>
</evidence>
<dbReference type="GeneID" id="108566867"/>
<evidence type="ECO:0000313" key="2">
    <source>
        <dbReference type="RefSeq" id="XP_017782448.1"/>
    </source>
</evidence>
<evidence type="ECO:0000313" key="5">
    <source>
        <dbReference type="RefSeq" id="XP_017782452.1"/>
    </source>
</evidence>
<dbReference type="RefSeq" id="XP_017782449.1">
    <property type="nucleotide sequence ID" value="XM_017926960.1"/>
</dbReference>
<sequence length="128" mass="14609">MNSTGKKSRQIFTKVPRVGACAAAANARKNVEGMKLSDIFYLKTARDKKIVVTYMNFRTSKKEALTVLWRGRAGKPQVFSNRSCNADLLASMTHSEMRREVRVHHFQKDNRDFPEFKITLSNKSAPDE</sequence>
<protein>
    <submittedName>
        <fullName evidence="2 3">Uncharacterized protein LOC108566867</fullName>
    </submittedName>
</protein>
<evidence type="ECO:0000313" key="4">
    <source>
        <dbReference type="RefSeq" id="XP_017782451.1"/>
    </source>
</evidence>
<accession>A0ABM1N6K2</accession>
<gene>
    <name evidence="2 3 4 5" type="primary">LOC108566867</name>
</gene>
<evidence type="ECO:0000313" key="3">
    <source>
        <dbReference type="RefSeq" id="XP_017782449.1"/>
    </source>
</evidence>
<reference evidence="2 3" key="1">
    <citation type="submission" date="2025-05" db="UniProtKB">
        <authorList>
            <consortium name="RefSeq"/>
        </authorList>
    </citation>
    <scope>IDENTIFICATION</scope>
    <source>
        <tissue evidence="2 3">Whole Larva</tissue>
    </source>
</reference>
<dbReference type="Proteomes" id="UP000695000">
    <property type="component" value="Unplaced"/>
</dbReference>
<keyword evidence="1" id="KW-1185">Reference proteome</keyword>